<dbReference type="InterPro" id="IPR001173">
    <property type="entry name" value="Glyco_trans_2-like"/>
</dbReference>
<proteinExistence type="predicted"/>
<organism evidence="3 4">
    <name type="scientific">Skermanella cutis</name>
    <dbReference type="NCBI Taxonomy" id="2775420"/>
    <lineage>
        <taxon>Bacteria</taxon>
        <taxon>Pseudomonadati</taxon>
        <taxon>Pseudomonadota</taxon>
        <taxon>Alphaproteobacteria</taxon>
        <taxon>Rhodospirillales</taxon>
        <taxon>Azospirillaceae</taxon>
        <taxon>Skermanella</taxon>
    </lineage>
</organism>
<dbReference type="InterPro" id="IPR029044">
    <property type="entry name" value="Nucleotide-diphossugar_trans"/>
</dbReference>
<evidence type="ECO:0000313" key="4">
    <source>
        <dbReference type="Proteomes" id="UP000595197"/>
    </source>
</evidence>
<keyword evidence="1" id="KW-1133">Transmembrane helix</keyword>
<dbReference type="Gene3D" id="3.90.550.10">
    <property type="entry name" value="Spore Coat Polysaccharide Biosynthesis Protein SpsA, Chain A"/>
    <property type="match status" value="1"/>
</dbReference>
<gene>
    <name evidence="3" type="ORF">IGS68_16635</name>
</gene>
<keyword evidence="1" id="KW-0812">Transmembrane</keyword>
<dbReference type="InterPro" id="IPR050834">
    <property type="entry name" value="Glycosyltransf_2"/>
</dbReference>
<evidence type="ECO:0000256" key="1">
    <source>
        <dbReference type="SAM" id="Phobius"/>
    </source>
</evidence>
<dbReference type="PANTHER" id="PTHR43685">
    <property type="entry name" value="GLYCOSYLTRANSFERASE"/>
    <property type="match status" value="1"/>
</dbReference>
<dbReference type="Proteomes" id="UP000595197">
    <property type="component" value="Chromosome"/>
</dbReference>
<name>A0ABX7B0S6_9PROT</name>
<dbReference type="EMBL" id="CP067420">
    <property type="protein sequence ID" value="QQP87712.1"/>
    <property type="molecule type" value="Genomic_DNA"/>
</dbReference>
<dbReference type="CDD" id="cd06433">
    <property type="entry name" value="GT_2_WfgS_like"/>
    <property type="match status" value="1"/>
</dbReference>
<sequence>MRSDASARPLFSIVTVVLNDREGLGRTRASLRRQSCRDFAWIVVDGGSEDGTRDEIVRSAPEIAWWRSGPDRGLYDAMNIGMAAATGDYLLFLNAGDELASPDSLERLAAEIRRHSSPDFLYCDALERTLGGTLLLKPARSHRTLWYGMFTHHQAMIYRRLAVAGLSYDLSFTVGADYAFTIEALAGNPRVVRLHESIVLFAAGGISHVMHAVGRREQARIRRRYLRLSAISCFLIMVVQSLAMFTRRRFPVFYEIYRCRRMYE</sequence>
<keyword evidence="4" id="KW-1185">Reference proteome</keyword>
<feature type="domain" description="Glycosyltransferase 2-like" evidence="2">
    <location>
        <begin position="12"/>
        <end position="116"/>
    </location>
</feature>
<feature type="transmembrane region" description="Helical" evidence="1">
    <location>
        <begin position="225"/>
        <end position="245"/>
    </location>
</feature>
<dbReference type="Pfam" id="PF00535">
    <property type="entry name" value="Glycos_transf_2"/>
    <property type="match status" value="1"/>
</dbReference>
<dbReference type="RefSeq" id="WP_201071374.1">
    <property type="nucleotide sequence ID" value="NZ_CP067420.1"/>
</dbReference>
<evidence type="ECO:0000313" key="3">
    <source>
        <dbReference type="EMBL" id="QQP87712.1"/>
    </source>
</evidence>
<evidence type="ECO:0000259" key="2">
    <source>
        <dbReference type="Pfam" id="PF00535"/>
    </source>
</evidence>
<reference evidence="3" key="1">
    <citation type="submission" date="2021-02" db="EMBL/GenBank/DDBJ databases">
        <title>Skermanella TT6 skin isolate.</title>
        <authorList>
            <person name="Lee K."/>
            <person name="Ganzorig M."/>
        </authorList>
    </citation>
    <scope>NUCLEOTIDE SEQUENCE</scope>
    <source>
        <strain evidence="3">TT6</strain>
    </source>
</reference>
<keyword evidence="1" id="KW-0472">Membrane</keyword>
<dbReference type="PANTHER" id="PTHR43685:SF2">
    <property type="entry name" value="GLYCOSYLTRANSFERASE 2-LIKE DOMAIN-CONTAINING PROTEIN"/>
    <property type="match status" value="1"/>
</dbReference>
<accession>A0ABX7B0S6</accession>
<dbReference type="SUPFAM" id="SSF53448">
    <property type="entry name" value="Nucleotide-diphospho-sugar transferases"/>
    <property type="match status" value="1"/>
</dbReference>
<protein>
    <submittedName>
        <fullName evidence="3">Glycosyltransferase</fullName>
    </submittedName>
</protein>